<feature type="chain" id="PRO_5007623356" evidence="2">
    <location>
        <begin position="25"/>
        <end position="121"/>
    </location>
</feature>
<dbReference type="Pfam" id="PF04972">
    <property type="entry name" value="BON"/>
    <property type="match status" value="1"/>
</dbReference>
<accession>A0A158CTX2</accession>
<keyword evidence="2" id="KW-0732">Signal</keyword>
<dbReference type="AlphaFoldDB" id="A0A158CTX2"/>
<organism evidence="4 5">
    <name type="scientific">Caballeronia calidae</name>
    <dbReference type="NCBI Taxonomy" id="1777139"/>
    <lineage>
        <taxon>Bacteria</taxon>
        <taxon>Pseudomonadati</taxon>
        <taxon>Pseudomonadota</taxon>
        <taxon>Betaproteobacteria</taxon>
        <taxon>Burkholderiales</taxon>
        <taxon>Burkholderiaceae</taxon>
        <taxon>Caballeronia</taxon>
    </lineage>
</organism>
<dbReference type="EMBL" id="FCOX02000024">
    <property type="protein sequence ID" value="SAK85833.1"/>
    <property type="molecule type" value="Genomic_DNA"/>
</dbReference>
<dbReference type="RefSeq" id="WP_062607891.1">
    <property type="nucleotide sequence ID" value="NZ_FCOX02000024.1"/>
</dbReference>
<dbReference type="InterPro" id="IPR007055">
    <property type="entry name" value="BON_dom"/>
</dbReference>
<name>A0A158CTX2_9BURK</name>
<evidence type="ECO:0000313" key="5">
    <source>
        <dbReference type="Proteomes" id="UP000071859"/>
    </source>
</evidence>
<feature type="domain" description="BON" evidence="3">
    <location>
        <begin position="50"/>
        <end position="117"/>
    </location>
</feature>
<evidence type="ECO:0000256" key="1">
    <source>
        <dbReference type="SAM" id="MobiDB-lite"/>
    </source>
</evidence>
<evidence type="ECO:0000259" key="3">
    <source>
        <dbReference type="PROSITE" id="PS50914"/>
    </source>
</evidence>
<reference evidence="4" key="1">
    <citation type="submission" date="2016-01" db="EMBL/GenBank/DDBJ databases">
        <authorList>
            <person name="Peeters C."/>
        </authorList>
    </citation>
    <scope>NUCLEOTIDE SEQUENCE</scope>
    <source>
        <strain evidence="4">LMG 29321</strain>
    </source>
</reference>
<evidence type="ECO:0000256" key="2">
    <source>
        <dbReference type="SAM" id="SignalP"/>
    </source>
</evidence>
<comment type="caution">
    <text evidence="4">The sequence shown here is derived from an EMBL/GenBank/DDBJ whole genome shotgun (WGS) entry which is preliminary data.</text>
</comment>
<feature type="region of interest" description="Disordered" evidence="1">
    <location>
        <begin position="24"/>
        <end position="50"/>
    </location>
</feature>
<dbReference type="Proteomes" id="UP000071859">
    <property type="component" value="Unassembled WGS sequence"/>
</dbReference>
<dbReference type="OrthoDB" id="9035457at2"/>
<feature type="signal peptide" evidence="2">
    <location>
        <begin position="1"/>
        <end position="24"/>
    </location>
</feature>
<evidence type="ECO:0000313" key="4">
    <source>
        <dbReference type="EMBL" id="SAK85833.1"/>
    </source>
</evidence>
<protein>
    <submittedName>
        <fullName evidence="4">Transport-associated protein</fullName>
    </submittedName>
</protein>
<sequence length="121" mass="12018">MNAIKALKLASSALILAASLNAWSQSSEPAATSTESAASQGMSKSDVRKANRAVSKKVLSALSKSGVDTAGVSVIVKGSAITLAGHVPDASQVEKAGTAAKGVSGVTSVKNSLTIREKGGH</sequence>
<proteinExistence type="predicted"/>
<dbReference type="PROSITE" id="PS50914">
    <property type="entry name" value="BON"/>
    <property type="match status" value="1"/>
</dbReference>
<dbReference type="Gene3D" id="3.30.1340.30">
    <property type="match status" value="1"/>
</dbReference>
<keyword evidence="5" id="KW-1185">Reference proteome</keyword>
<gene>
    <name evidence="4" type="ORF">AWB78_04372</name>
</gene>
<feature type="compositionally biased region" description="Low complexity" evidence="1">
    <location>
        <begin position="24"/>
        <end position="40"/>
    </location>
</feature>